<feature type="compositionally biased region" description="Basic and acidic residues" evidence="1">
    <location>
        <begin position="1"/>
        <end position="12"/>
    </location>
</feature>
<feature type="region of interest" description="Disordered" evidence="1">
    <location>
        <begin position="143"/>
        <end position="170"/>
    </location>
</feature>
<evidence type="ECO:0000256" key="1">
    <source>
        <dbReference type="SAM" id="MobiDB-lite"/>
    </source>
</evidence>
<organism evidence="2 3">
    <name type="scientific">Brassica cretica</name>
    <name type="common">Mustard</name>
    <dbReference type="NCBI Taxonomy" id="69181"/>
    <lineage>
        <taxon>Eukaryota</taxon>
        <taxon>Viridiplantae</taxon>
        <taxon>Streptophyta</taxon>
        <taxon>Embryophyta</taxon>
        <taxon>Tracheophyta</taxon>
        <taxon>Spermatophyta</taxon>
        <taxon>Magnoliopsida</taxon>
        <taxon>eudicotyledons</taxon>
        <taxon>Gunneridae</taxon>
        <taxon>Pentapetalae</taxon>
        <taxon>rosids</taxon>
        <taxon>malvids</taxon>
        <taxon>Brassicales</taxon>
        <taxon>Brassicaceae</taxon>
        <taxon>Brassiceae</taxon>
        <taxon>Brassica</taxon>
    </lineage>
</organism>
<dbReference type="EMBL" id="QGKW02001940">
    <property type="protein sequence ID" value="KAF2556933.1"/>
    <property type="molecule type" value="Genomic_DNA"/>
</dbReference>
<reference evidence="2" key="1">
    <citation type="submission" date="2019-12" db="EMBL/GenBank/DDBJ databases">
        <title>Genome sequencing and annotation of Brassica cretica.</title>
        <authorList>
            <person name="Studholme D.J."/>
            <person name="Sarris P.F."/>
        </authorList>
    </citation>
    <scope>NUCLEOTIDE SEQUENCE</scope>
    <source>
        <strain evidence="2">PFS-001/15</strain>
        <tissue evidence="2">Leaf</tissue>
    </source>
</reference>
<accession>A0A8S9HFW5</accession>
<name>A0A8S9HFW5_BRACR</name>
<evidence type="ECO:0000313" key="3">
    <source>
        <dbReference type="Proteomes" id="UP000712281"/>
    </source>
</evidence>
<protein>
    <submittedName>
        <fullName evidence="2">Uncharacterized protein</fullName>
    </submittedName>
</protein>
<evidence type="ECO:0000313" key="2">
    <source>
        <dbReference type="EMBL" id="KAF2556933.1"/>
    </source>
</evidence>
<dbReference type="Proteomes" id="UP000712281">
    <property type="component" value="Unassembled WGS sequence"/>
</dbReference>
<gene>
    <name evidence="2" type="ORF">F2Q68_00016452</name>
</gene>
<sequence>MSSSQNDKKSSDAEMVEASSQAVESTPSDNAPACVAGFLSFREKMARRKAEKEPIHVCAEPPSSPALVVTSAVDHVVQAPQDAGEQSGTGILCVLDASAQPSGSSTTPIVVDDKEKVTESMPPPPTRKEIVLALRAPSAIPAVPARSRKRRCTTGNNGEPSHPDGSSLASGLRGKFVSLIDGMISECGSEVGRLARDLTEMQGKLSEYEAILKSIEDSHSAKVSKLEVQIGELKRNLGKTASSLLKEKKARNTKSSEVRRLQRQIEGSMNRGIKEAKDALRVEFQTRLAKISDFPGSLECIRIRDLALATIDGGMAVVQALQGETPSSLEAEEDRLSACKGGLSAVDGSFDLILADLKSECFLPTCSDDQVGQDHAVRENGGGAAASLDEAMSEGEYLLWPCMAMFMFWDWPLVALNPCRSAAFYEWMISLRLYGKTSAYFWCLGGAMTNSTYVSRYNFELIPYRFKVRDRFSAYMTYLVGIEHLSKDNF</sequence>
<feature type="region of interest" description="Disordered" evidence="1">
    <location>
        <begin position="1"/>
        <end position="30"/>
    </location>
</feature>
<dbReference type="AlphaFoldDB" id="A0A8S9HFW5"/>
<proteinExistence type="predicted"/>
<feature type="compositionally biased region" description="Polar residues" evidence="1">
    <location>
        <begin position="18"/>
        <end position="29"/>
    </location>
</feature>
<comment type="caution">
    <text evidence="2">The sequence shown here is derived from an EMBL/GenBank/DDBJ whole genome shotgun (WGS) entry which is preliminary data.</text>
</comment>